<dbReference type="EMBL" id="JBHRSW010000036">
    <property type="protein sequence ID" value="MFC3122837.1"/>
    <property type="molecule type" value="Genomic_DNA"/>
</dbReference>
<keyword evidence="1" id="KW-0802">TPR repeat</keyword>
<proteinExistence type="predicted"/>
<feature type="repeat" description="TPR" evidence="1">
    <location>
        <begin position="134"/>
        <end position="167"/>
    </location>
</feature>
<evidence type="ECO:0000256" key="1">
    <source>
        <dbReference type="PROSITE-ProRule" id="PRU00339"/>
    </source>
</evidence>
<dbReference type="InterPro" id="IPR011990">
    <property type="entry name" value="TPR-like_helical_dom_sf"/>
</dbReference>
<keyword evidence="3" id="KW-1185">Reference proteome</keyword>
<dbReference type="Proteomes" id="UP001595478">
    <property type="component" value="Unassembled WGS sequence"/>
</dbReference>
<evidence type="ECO:0000313" key="3">
    <source>
        <dbReference type="Proteomes" id="UP001595478"/>
    </source>
</evidence>
<protein>
    <recommendedName>
        <fullName evidence="4">Tetratricopeptide repeat protein</fullName>
    </recommendedName>
</protein>
<dbReference type="SUPFAM" id="SSF48452">
    <property type="entry name" value="TPR-like"/>
    <property type="match status" value="1"/>
</dbReference>
<evidence type="ECO:0008006" key="4">
    <source>
        <dbReference type="Google" id="ProtNLM"/>
    </source>
</evidence>
<gene>
    <name evidence="2" type="ORF">ACFOHL_14525</name>
</gene>
<reference evidence="3" key="1">
    <citation type="journal article" date="2019" name="Int. J. Syst. Evol. Microbiol.">
        <title>The Global Catalogue of Microorganisms (GCM) 10K type strain sequencing project: providing services to taxonomists for standard genome sequencing and annotation.</title>
        <authorList>
            <consortium name="The Broad Institute Genomics Platform"/>
            <consortium name="The Broad Institute Genome Sequencing Center for Infectious Disease"/>
            <person name="Wu L."/>
            <person name="Ma J."/>
        </authorList>
    </citation>
    <scope>NUCLEOTIDE SEQUENCE [LARGE SCALE GENOMIC DNA]</scope>
    <source>
        <strain evidence="3">KCTC 52473</strain>
    </source>
</reference>
<organism evidence="2 3">
    <name type="scientific">Agaribacter flavus</name>
    <dbReference type="NCBI Taxonomy" id="1902781"/>
    <lineage>
        <taxon>Bacteria</taxon>
        <taxon>Pseudomonadati</taxon>
        <taxon>Pseudomonadota</taxon>
        <taxon>Gammaproteobacteria</taxon>
        <taxon>Alteromonadales</taxon>
        <taxon>Alteromonadaceae</taxon>
        <taxon>Agaribacter</taxon>
    </lineage>
</organism>
<sequence>MNRQQYPPTFSDETLTNHARNELLHARYLISLGDYGSLIAAKAVLEKIVDRQPNFGLVYTDLVNLELKLLDTSKQSPVEMVPKFRTMLERQYELEGNSPELLLALANLEFNLSWDIDLAQKYHAEAVSLAPFNPQVHFQYAQFLMKTSRFNQALDHIYEYIKLDPTGYSRPNTVWIYTMMGELDLAEAELKNLEDVDGESAQYNFAALTFYEANNDAQSAFKTLLKILRDNDYSEQEIHVLTQRFAQTGLQGVYHWLLDEKQEASNVGHGTPPLSYARYAINAGEKERAIKFMLQAIDQRQRNVVNFTVDPIYESIRSAPELQPFYTQLRPNIDF</sequence>
<dbReference type="InterPro" id="IPR019734">
    <property type="entry name" value="TPR_rpt"/>
</dbReference>
<dbReference type="Gene3D" id="1.25.40.10">
    <property type="entry name" value="Tetratricopeptide repeat domain"/>
    <property type="match status" value="1"/>
</dbReference>
<dbReference type="PROSITE" id="PS50005">
    <property type="entry name" value="TPR"/>
    <property type="match status" value="1"/>
</dbReference>
<dbReference type="RefSeq" id="WP_376920967.1">
    <property type="nucleotide sequence ID" value="NZ_JBHRSW010000036.1"/>
</dbReference>
<name>A0ABV7FR67_9ALTE</name>
<comment type="caution">
    <text evidence="2">The sequence shown here is derived from an EMBL/GenBank/DDBJ whole genome shotgun (WGS) entry which is preliminary data.</text>
</comment>
<evidence type="ECO:0000313" key="2">
    <source>
        <dbReference type="EMBL" id="MFC3122837.1"/>
    </source>
</evidence>
<accession>A0ABV7FR67</accession>